<keyword evidence="4" id="KW-1185">Reference proteome</keyword>
<organism evidence="3 4">
    <name type="scientific">Croceitalea marina</name>
    <dbReference type="NCBI Taxonomy" id="1775166"/>
    <lineage>
        <taxon>Bacteria</taxon>
        <taxon>Pseudomonadati</taxon>
        <taxon>Bacteroidota</taxon>
        <taxon>Flavobacteriia</taxon>
        <taxon>Flavobacteriales</taxon>
        <taxon>Flavobacteriaceae</taxon>
        <taxon>Croceitalea</taxon>
    </lineage>
</organism>
<dbReference type="RefSeq" id="WP_377766189.1">
    <property type="nucleotide sequence ID" value="NZ_JBHULB010000007.1"/>
</dbReference>
<dbReference type="InterPro" id="IPR034660">
    <property type="entry name" value="DinB/YfiT-like"/>
</dbReference>
<protein>
    <submittedName>
        <fullName evidence="3">DinB family protein</fullName>
    </submittedName>
</protein>
<dbReference type="Proteomes" id="UP001597526">
    <property type="component" value="Unassembled WGS sequence"/>
</dbReference>
<dbReference type="SUPFAM" id="SSF109854">
    <property type="entry name" value="DinB/YfiT-like putative metalloenzymes"/>
    <property type="match status" value="1"/>
</dbReference>
<comment type="caution">
    <text evidence="3">The sequence shown here is derived from an EMBL/GenBank/DDBJ whole genome shotgun (WGS) entry which is preliminary data.</text>
</comment>
<sequence length="195" mass="22248">MKRLFLIVVLVSVYHLEAQDMKVPYEQIPEAPSDYTTGNVIGRMIDGLGYRFHWATKDLTKADLDYKASKEGRTILETLQHIYGMSEMILEAPKGEPSIRPKDFSSYSFEELRKKTLENLQAASQLVKGKNADEVSNFKVTFERGGKQTDFPYWNMLNGMLSDCIHHTGQIVTMRRANGNPQNPKVNVFLGKTRE</sequence>
<comment type="similarity">
    <text evidence="1">Belongs to the DinB family.</text>
</comment>
<evidence type="ECO:0000256" key="1">
    <source>
        <dbReference type="ARBA" id="ARBA00008635"/>
    </source>
</evidence>
<dbReference type="EMBL" id="JBHULB010000007">
    <property type="protein sequence ID" value="MFD2586617.1"/>
    <property type="molecule type" value="Genomic_DNA"/>
</dbReference>
<gene>
    <name evidence="3" type="ORF">ACFSQJ_06725</name>
</gene>
<keyword evidence="2" id="KW-0479">Metal-binding</keyword>
<accession>A0ABW5MTN5</accession>
<reference evidence="4" key="1">
    <citation type="journal article" date="2019" name="Int. J. Syst. Evol. Microbiol.">
        <title>The Global Catalogue of Microorganisms (GCM) 10K type strain sequencing project: providing services to taxonomists for standard genome sequencing and annotation.</title>
        <authorList>
            <consortium name="The Broad Institute Genomics Platform"/>
            <consortium name="The Broad Institute Genome Sequencing Center for Infectious Disease"/>
            <person name="Wu L."/>
            <person name="Ma J."/>
        </authorList>
    </citation>
    <scope>NUCLEOTIDE SEQUENCE [LARGE SCALE GENOMIC DNA]</scope>
    <source>
        <strain evidence="4">KCTC 52368</strain>
    </source>
</reference>
<evidence type="ECO:0000313" key="4">
    <source>
        <dbReference type="Proteomes" id="UP001597526"/>
    </source>
</evidence>
<evidence type="ECO:0000256" key="2">
    <source>
        <dbReference type="ARBA" id="ARBA00022723"/>
    </source>
</evidence>
<dbReference type="InterPro" id="IPR007837">
    <property type="entry name" value="DinB"/>
</dbReference>
<dbReference type="Pfam" id="PF05163">
    <property type="entry name" value="DinB"/>
    <property type="match status" value="1"/>
</dbReference>
<name>A0ABW5MTN5_9FLAO</name>
<dbReference type="Gene3D" id="1.20.120.450">
    <property type="entry name" value="dinb family like domain"/>
    <property type="match status" value="1"/>
</dbReference>
<proteinExistence type="inferred from homology"/>
<evidence type="ECO:0000313" key="3">
    <source>
        <dbReference type="EMBL" id="MFD2586617.1"/>
    </source>
</evidence>